<gene>
    <name evidence="2" type="ORF">FHS83_003375</name>
</gene>
<accession>A0A846N4P6</accession>
<dbReference type="RefSeq" id="WP_167084283.1">
    <property type="nucleotide sequence ID" value="NZ_BAAADC010000001.1"/>
</dbReference>
<dbReference type="EMBL" id="JAASRM010000001">
    <property type="protein sequence ID" value="NIK90057.1"/>
    <property type="molecule type" value="Genomic_DNA"/>
</dbReference>
<protein>
    <submittedName>
        <fullName evidence="2">DNA-binding Xre family transcriptional regulator</fullName>
    </submittedName>
</protein>
<evidence type="ECO:0000259" key="1">
    <source>
        <dbReference type="PROSITE" id="PS50943"/>
    </source>
</evidence>
<organism evidence="2 3">
    <name type="scientific">Rhizomicrobium palustre</name>
    <dbReference type="NCBI Taxonomy" id="189966"/>
    <lineage>
        <taxon>Bacteria</taxon>
        <taxon>Pseudomonadati</taxon>
        <taxon>Pseudomonadota</taxon>
        <taxon>Alphaproteobacteria</taxon>
        <taxon>Micropepsales</taxon>
        <taxon>Micropepsaceae</taxon>
        <taxon>Rhizomicrobium</taxon>
    </lineage>
</organism>
<evidence type="ECO:0000313" key="2">
    <source>
        <dbReference type="EMBL" id="NIK90057.1"/>
    </source>
</evidence>
<keyword evidence="2" id="KW-0238">DNA-binding</keyword>
<proteinExistence type="predicted"/>
<dbReference type="Proteomes" id="UP000570514">
    <property type="component" value="Unassembled WGS sequence"/>
</dbReference>
<dbReference type="Gene3D" id="1.10.260.40">
    <property type="entry name" value="lambda repressor-like DNA-binding domains"/>
    <property type="match status" value="1"/>
</dbReference>
<dbReference type="Pfam" id="PF01381">
    <property type="entry name" value="HTH_3"/>
    <property type="match status" value="1"/>
</dbReference>
<dbReference type="PROSITE" id="PS50943">
    <property type="entry name" value="HTH_CROC1"/>
    <property type="match status" value="1"/>
</dbReference>
<dbReference type="InterPro" id="IPR010982">
    <property type="entry name" value="Lambda_DNA-bd_dom_sf"/>
</dbReference>
<dbReference type="SUPFAM" id="SSF47413">
    <property type="entry name" value="lambda repressor-like DNA-binding domains"/>
    <property type="match status" value="1"/>
</dbReference>
<dbReference type="AlphaFoldDB" id="A0A846N4P6"/>
<comment type="caution">
    <text evidence="2">The sequence shown here is derived from an EMBL/GenBank/DDBJ whole genome shotgun (WGS) entry which is preliminary data.</text>
</comment>
<reference evidence="2 3" key="1">
    <citation type="submission" date="2020-03" db="EMBL/GenBank/DDBJ databases">
        <title>Genomic Encyclopedia of Type Strains, Phase IV (KMG-IV): sequencing the most valuable type-strain genomes for metagenomic binning, comparative biology and taxonomic classification.</title>
        <authorList>
            <person name="Goeker M."/>
        </authorList>
    </citation>
    <scope>NUCLEOTIDE SEQUENCE [LARGE SCALE GENOMIC DNA]</scope>
    <source>
        <strain evidence="2 3">DSM 19867</strain>
    </source>
</reference>
<feature type="domain" description="HTH cro/C1-type" evidence="1">
    <location>
        <begin position="41"/>
        <end position="96"/>
    </location>
</feature>
<evidence type="ECO:0000313" key="3">
    <source>
        <dbReference type="Proteomes" id="UP000570514"/>
    </source>
</evidence>
<keyword evidence="3" id="KW-1185">Reference proteome</keyword>
<dbReference type="GO" id="GO:0003677">
    <property type="term" value="F:DNA binding"/>
    <property type="evidence" value="ECO:0007669"/>
    <property type="project" value="UniProtKB-KW"/>
</dbReference>
<dbReference type="InterPro" id="IPR001387">
    <property type="entry name" value="Cro/C1-type_HTH"/>
</dbReference>
<dbReference type="SMART" id="SM00530">
    <property type="entry name" value="HTH_XRE"/>
    <property type="match status" value="1"/>
</dbReference>
<name>A0A846N4P6_9PROT</name>
<sequence>MKKQVKKNLRRGSSFDDFLKEDGTLEEVTTAAMKRVLVWQLTQAMTKQKITKAELAKRMKTSRAALDRLLDGANTSVTLQTMGRAAAALGKELSISLRDAA</sequence>